<dbReference type="EMBL" id="CP159872">
    <property type="protein sequence ID" value="XCM83675.1"/>
    <property type="molecule type" value="Genomic_DNA"/>
</dbReference>
<proteinExistence type="predicted"/>
<reference evidence="1" key="1">
    <citation type="submission" date="2024-06" db="EMBL/GenBank/DDBJ databases">
        <title>The genome sequences of Kitasatospora sp. strain HUAS MG31.</title>
        <authorList>
            <person name="Mo P."/>
        </authorList>
    </citation>
    <scope>NUCLEOTIDE SEQUENCE</scope>
    <source>
        <strain evidence="1">HUAS MG31</strain>
    </source>
</reference>
<dbReference type="RefSeq" id="WP_354644612.1">
    <property type="nucleotide sequence ID" value="NZ_CP159872.1"/>
</dbReference>
<protein>
    <submittedName>
        <fullName evidence="1">Uncharacterized protein</fullName>
    </submittedName>
</protein>
<dbReference type="KEGG" id="kcm:ABWK59_34465"/>
<gene>
    <name evidence="1" type="ORF">ABWK59_34465</name>
</gene>
<organism evidence="1">
    <name type="scientific">Kitasatospora camelliae</name>
    <dbReference type="NCBI Taxonomy" id="3156397"/>
    <lineage>
        <taxon>Bacteria</taxon>
        <taxon>Bacillati</taxon>
        <taxon>Actinomycetota</taxon>
        <taxon>Actinomycetes</taxon>
        <taxon>Kitasatosporales</taxon>
        <taxon>Streptomycetaceae</taxon>
        <taxon>Kitasatospora</taxon>
    </lineage>
</organism>
<dbReference type="AlphaFoldDB" id="A0AAU8K6L0"/>
<evidence type="ECO:0000313" key="1">
    <source>
        <dbReference type="EMBL" id="XCM83675.1"/>
    </source>
</evidence>
<name>A0AAU8K6L0_9ACTN</name>
<accession>A0AAU8K6L0</accession>
<sequence length="89" mass="9922">MSRWRTWLQDQPARTIVEISKTDPDLFALVTAAIVLLDDRSGTPVDEWGDLRSVVLTPEVTAEIFLNPDHPVAPTIDVVRLVWVPGLCS</sequence>